<comment type="subcellular location">
    <subcellularLocation>
        <location evidence="1">Nucleus</location>
        <location evidence="1">Nuclear pore complex</location>
    </subcellularLocation>
</comment>
<keyword evidence="4" id="KW-0653">Protein transport</keyword>
<keyword evidence="6" id="KW-0906">Nuclear pore complex</keyword>
<keyword evidence="3" id="KW-0509">mRNA transport</keyword>
<evidence type="ECO:0000256" key="4">
    <source>
        <dbReference type="ARBA" id="ARBA00022927"/>
    </source>
</evidence>
<reference evidence="8" key="1">
    <citation type="submission" date="2015-12" db="EMBL/GenBank/DDBJ databases">
        <title>Gene expression during late stages of embryo sac development: a critical building block for successful pollen-pistil interactions.</title>
        <authorList>
            <person name="Liu Y."/>
            <person name="Joly V."/>
            <person name="Sabar M."/>
            <person name="Matton D.P."/>
        </authorList>
    </citation>
    <scope>NUCLEOTIDE SEQUENCE</scope>
</reference>
<accession>A0A0V0IN30</accession>
<dbReference type="GO" id="GO:0006406">
    <property type="term" value="P:mRNA export from nucleus"/>
    <property type="evidence" value="ECO:0007669"/>
    <property type="project" value="TreeGrafter"/>
</dbReference>
<feature type="unsure residue" description="E or Q" evidence="8">
    <location>
        <position position="31"/>
    </location>
</feature>
<organism evidence="8">
    <name type="scientific">Solanum chacoense</name>
    <name type="common">Chaco potato</name>
    <dbReference type="NCBI Taxonomy" id="4108"/>
    <lineage>
        <taxon>Eukaryota</taxon>
        <taxon>Viridiplantae</taxon>
        <taxon>Streptophyta</taxon>
        <taxon>Embryophyta</taxon>
        <taxon>Tracheophyta</taxon>
        <taxon>Spermatophyta</taxon>
        <taxon>Magnoliopsida</taxon>
        <taxon>eudicotyledons</taxon>
        <taxon>Gunneridae</taxon>
        <taxon>Pentapetalae</taxon>
        <taxon>asterids</taxon>
        <taxon>lamiids</taxon>
        <taxon>Solanales</taxon>
        <taxon>Solanaceae</taxon>
        <taxon>Solanoideae</taxon>
        <taxon>Solaneae</taxon>
        <taxon>Solanum</taxon>
    </lineage>
</organism>
<evidence type="ECO:0000256" key="1">
    <source>
        <dbReference type="ARBA" id="ARBA00004567"/>
    </source>
</evidence>
<protein>
    <submittedName>
        <fullName evidence="8">Putative ovule protein</fullName>
    </submittedName>
</protein>
<dbReference type="PANTHER" id="PTHR13257:SF0">
    <property type="entry name" value="NUCLEAR PORE COMPLEX PROTEIN NUP88"/>
    <property type="match status" value="1"/>
</dbReference>
<keyword evidence="7" id="KW-0539">Nucleus</keyword>
<dbReference type="GO" id="GO:0017056">
    <property type="term" value="F:structural constituent of nuclear pore"/>
    <property type="evidence" value="ECO:0007669"/>
    <property type="project" value="InterPro"/>
</dbReference>
<evidence type="ECO:0000256" key="6">
    <source>
        <dbReference type="ARBA" id="ARBA00023132"/>
    </source>
</evidence>
<dbReference type="AlphaFoldDB" id="A0A0V0IN30"/>
<dbReference type="InterPro" id="IPR037700">
    <property type="entry name" value="NUP88/NUP82"/>
</dbReference>
<dbReference type="EMBL" id="GEDG01004588">
    <property type="protein sequence ID" value="JAP33843.1"/>
    <property type="molecule type" value="Transcribed_RNA"/>
</dbReference>
<evidence type="ECO:0000256" key="7">
    <source>
        <dbReference type="ARBA" id="ARBA00023242"/>
    </source>
</evidence>
<evidence type="ECO:0000256" key="5">
    <source>
        <dbReference type="ARBA" id="ARBA00023010"/>
    </source>
</evidence>
<evidence type="ECO:0000256" key="2">
    <source>
        <dbReference type="ARBA" id="ARBA00022448"/>
    </source>
</evidence>
<proteinExistence type="predicted"/>
<evidence type="ECO:0000313" key="8">
    <source>
        <dbReference type="EMBL" id="JAP33843.1"/>
    </source>
</evidence>
<keyword evidence="2" id="KW-0813">Transport</keyword>
<dbReference type="GO" id="GO:0005643">
    <property type="term" value="C:nuclear pore"/>
    <property type="evidence" value="ECO:0007669"/>
    <property type="project" value="UniProtKB-SubCell"/>
</dbReference>
<name>A0A0V0IN30_SOLCH</name>
<keyword evidence="5" id="KW-0811">Translocation</keyword>
<evidence type="ECO:0000256" key="3">
    <source>
        <dbReference type="ARBA" id="ARBA00022816"/>
    </source>
</evidence>
<dbReference type="GO" id="GO:0006606">
    <property type="term" value="P:protein import into nucleus"/>
    <property type="evidence" value="ECO:0007669"/>
    <property type="project" value="TreeGrafter"/>
</dbReference>
<sequence>MEKILLGALPPNGPCRARFRFSHIGALDTGELVASQLSSLTLAECSQPARLLTGHCSVLARASCLEDWAHAQHRNPSHIFEKAINNLHLVLRENRRSMRYNFEEEDGGRQSEDVEWLPLQHHPVFSTPPDRDRDGDRALTMPKNLLAWDGASRLYFWDSYKTCLHRLSVRLGEPDPTSLLAASPSKVLQADVQLNSEVQRISINRNGSALFLVGLDGLYVMHLYGRTSTKENTIICRYNFLILVLYGYVFFGLQCVSNNSVIVICNYLSFEMYILLYLRSSEAPYVFNQSYALLFLVAWRKL</sequence>
<dbReference type="GO" id="GO:0000056">
    <property type="term" value="P:ribosomal small subunit export from nucleus"/>
    <property type="evidence" value="ECO:0007669"/>
    <property type="project" value="InterPro"/>
</dbReference>
<dbReference type="GO" id="GO:0000055">
    <property type="term" value="P:ribosomal large subunit export from nucleus"/>
    <property type="evidence" value="ECO:0007669"/>
    <property type="project" value="InterPro"/>
</dbReference>
<dbReference type="PANTHER" id="PTHR13257">
    <property type="entry name" value="NUCLEOPORIN NUP84-RELATED"/>
    <property type="match status" value="1"/>
</dbReference>